<organism evidence="2 3">
    <name type="scientific">Streptomyces nanshensis</name>
    <dbReference type="NCBI Taxonomy" id="518642"/>
    <lineage>
        <taxon>Bacteria</taxon>
        <taxon>Bacillati</taxon>
        <taxon>Actinomycetota</taxon>
        <taxon>Actinomycetes</taxon>
        <taxon>Kitasatosporales</taxon>
        <taxon>Streptomycetaceae</taxon>
        <taxon>Streptomyces</taxon>
    </lineage>
</organism>
<proteinExistence type="predicted"/>
<gene>
    <name evidence="2" type="ORF">AN218_02660</name>
</gene>
<dbReference type="AlphaFoldDB" id="A0A1E7LBQ4"/>
<feature type="region of interest" description="Disordered" evidence="1">
    <location>
        <begin position="1"/>
        <end position="25"/>
    </location>
</feature>
<name>A0A1E7LBQ4_9ACTN</name>
<dbReference type="PATRIC" id="fig|518642.10.peg.6907"/>
<comment type="caution">
    <text evidence="2">The sequence shown here is derived from an EMBL/GenBank/DDBJ whole genome shotgun (WGS) entry which is preliminary data.</text>
</comment>
<sequence length="100" mass="10161">MTRCSADTTRCPAAHPADPTGCTGRPLVTVLDRDNAGAEGCEHHAARLLATVAGGRVYGLPHDTGGAAVLVFRAAGGLGPWPWSDSGRPAAESIADVART</sequence>
<keyword evidence="3" id="KW-1185">Reference proteome</keyword>
<evidence type="ECO:0000313" key="2">
    <source>
        <dbReference type="EMBL" id="OEV13627.1"/>
    </source>
</evidence>
<evidence type="ECO:0000256" key="1">
    <source>
        <dbReference type="SAM" id="MobiDB-lite"/>
    </source>
</evidence>
<dbReference type="Proteomes" id="UP000176005">
    <property type="component" value="Unassembled WGS sequence"/>
</dbReference>
<protein>
    <submittedName>
        <fullName evidence="2">Uncharacterized protein</fullName>
    </submittedName>
</protein>
<reference evidence="2 3" key="1">
    <citation type="journal article" date="2016" name="Front. Microbiol.">
        <title>Comparative Genomics Analysis of Streptomyces Species Reveals Their Adaptation to the Marine Environment and Their Diversity at the Genomic Level.</title>
        <authorList>
            <person name="Tian X."/>
            <person name="Zhang Z."/>
            <person name="Yang T."/>
            <person name="Chen M."/>
            <person name="Li J."/>
            <person name="Chen F."/>
            <person name="Yang J."/>
            <person name="Li W."/>
            <person name="Zhang B."/>
            <person name="Zhang Z."/>
            <person name="Wu J."/>
            <person name="Zhang C."/>
            <person name="Long L."/>
            <person name="Xiao J."/>
        </authorList>
    </citation>
    <scope>NUCLEOTIDE SEQUENCE [LARGE SCALE GENOMIC DNA]</scope>
    <source>
        <strain evidence="2 3">SCSIO 10429</strain>
    </source>
</reference>
<dbReference type="EMBL" id="LJGW01000048">
    <property type="protein sequence ID" value="OEV13627.1"/>
    <property type="molecule type" value="Genomic_DNA"/>
</dbReference>
<evidence type="ECO:0000313" key="3">
    <source>
        <dbReference type="Proteomes" id="UP000176005"/>
    </source>
</evidence>
<accession>A0A1E7LBQ4</accession>